<evidence type="ECO:0000313" key="9">
    <source>
        <dbReference type="EMBL" id="KCZ99683.1"/>
    </source>
</evidence>
<feature type="region of interest" description="Disordered" evidence="7">
    <location>
        <begin position="584"/>
        <end position="656"/>
    </location>
</feature>
<comment type="similarity">
    <text evidence="2">Belongs to the VirD4/TraG family.</text>
</comment>
<comment type="caution">
    <text evidence="9">The sequence shown here is derived from an EMBL/GenBank/DDBJ whole genome shotgun (WGS) entry which is preliminary data.</text>
</comment>
<dbReference type="PATRIC" id="fig|1280954.3.peg.984"/>
<evidence type="ECO:0000313" key="10">
    <source>
        <dbReference type="Proteomes" id="UP000027100"/>
    </source>
</evidence>
<dbReference type="Gene3D" id="3.40.50.300">
    <property type="entry name" value="P-loop containing nucleotide triphosphate hydrolases"/>
    <property type="match status" value="1"/>
</dbReference>
<keyword evidence="5" id="KW-1133">Transmembrane helix</keyword>
<evidence type="ECO:0000256" key="6">
    <source>
        <dbReference type="ARBA" id="ARBA00023136"/>
    </source>
</evidence>
<evidence type="ECO:0000256" key="4">
    <source>
        <dbReference type="ARBA" id="ARBA00022692"/>
    </source>
</evidence>
<dbReference type="CDD" id="cd01127">
    <property type="entry name" value="TrwB_TraG_TraD_VirD4"/>
    <property type="match status" value="2"/>
</dbReference>
<dbReference type="STRING" id="1280954.HPO_04830"/>
<feature type="signal peptide" evidence="8">
    <location>
        <begin position="1"/>
        <end position="20"/>
    </location>
</feature>
<gene>
    <name evidence="9" type="ORF">HPO_04830</name>
</gene>
<dbReference type="SUPFAM" id="SSF52540">
    <property type="entry name" value="P-loop containing nucleoside triphosphate hydrolases"/>
    <property type="match status" value="1"/>
</dbReference>
<organism evidence="9 10">
    <name type="scientific">Hyphomonas polymorpha PS728</name>
    <dbReference type="NCBI Taxonomy" id="1280954"/>
    <lineage>
        <taxon>Bacteria</taxon>
        <taxon>Pseudomonadati</taxon>
        <taxon>Pseudomonadota</taxon>
        <taxon>Alphaproteobacteria</taxon>
        <taxon>Hyphomonadales</taxon>
        <taxon>Hyphomonadaceae</taxon>
        <taxon>Hyphomonas</taxon>
    </lineage>
</organism>
<dbReference type="RefSeq" id="WP_051612299.1">
    <property type="nucleotide sequence ID" value="NZ_ARYM01000004.1"/>
</dbReference>
<dbReference type="PANTHER" id="PTHR37937:SF1">
    <property type="entry name" value="CONJUGATIVE TRANSFER: DNA TRANSPORT"/>
    <property type="match status" value="1"/>
</dbReference>
<keyword evidence="4" id="KW-0812">Transmembrane</keyword>
<dbReference type="PANTHER" id="PTHR37937">
    <property type="entry name" value="CONJUGATIVE TRANSFER: DNA TRANSPORT"/>
    <property type="match status" value="1"/>
</dbReference>
<comment type="subcellular location">
    <subcellularLocation>
        <location evidence="1">Cell membrane</location>
        <topology evidence="1">Multi-pass membrane protein</topology>
    </subcellularLocation>
</comment>
<feature type="region of interest" description="Disordered" evidence="7">
    <location>
        <begin position="490"/>
        <end position="509"/>
    </location>
</feature>
<keyword evidence="3" id="KW-1003">Cell membrane</keyword>
<feature type="compositionally biased region" description="Polar residues" evidence="7">
    <location>
        <begin position="610"/>
        <end position="623"/>
    </location>
</feature>
<dbReference type="AlphaFoldDB" id="A0A062VGX4"/>
<feature type="compositionally biased region" description="Low complexity" evidence="7">
    <location>
        <begin position="584"/>
        <end position="600"/>
    </location>
</feature>
<evidence type="ECO:0000256" key="8">
    <source>
        <dbReference type="SAM" id="SignalP"/>
    </source>
</evidence>
<keyword evidence="8" id="KW-0732">Signal</keyword>
<name>A0A062VGX4_9PROT</name>
<dbReference type="InterPro" id="IPR003688">
    <property type="entry name" value="TraG/VirD4"/>
</dbReference>
<sequence>MRLVKAATACILILVLSLSAATQFIASVFAHHPALGPRLAVSDTIAVYPPWSILGWSSAHGEDYPRPFRLAEAILFTGGLAASAAPLLVLKASRKPKPFGAAAWGTFEDAQEAELFATSGTVLGKMDGEILCHAGPGHQLLIGASRAGKGRGHIVPTLLAWGGSALVLDVKGELASGDPRHGFPGTAGFRETLGPVLCLAPTRPDSASFNPLLEVRRGINEVRDVQNIVDIIADPAGDGRYSDFWDKSARNVMAGVLLHVLYAEPLPRKSLGVVREKLADLRATYEEMRTTLHRVNPLTGAPEVHPEVLHGATSFLAGEERLQAGLKATAESFFGLFADPLVAEKTSTSDFRLADLMCHEAPVTVYLQPPPSDAARLMPLMRLFLNQLARSHMEYLAHGSDGREKRHTLLLCLDEFPQLGKMPFFETAMGAFAGYGLKAYLVCQSLNHILRAYGRDNVILDNCHIVTAFAAADMNTAKTIAEMAGEARELRPQYSEQRPRPVLGPRRGSVTWREESRPLLLTSDVRQLPRGEQLTFVAGTKPLRTKKIKYDREPVFAGRLRPASGNPQRLTTAHDWETVVSLGRLPATDPPARAAASSRPAPRKPAPSSQGDLFSQTAPSISEQALAGLRPPQGWPDKPGPSPAAPGKRPRRRTGI</sequence>
<evidence type="ECO:0000256" key="7">
    <source>
        <dbReference type="SAM" id="MobiDB-lite"/>
    </source>
</evidence>
<dbReference type="Proteomes" id="UP000027100">
    <property type="component" value="Unassembled WGS sequence"/>
</dbReference>
<dbReference type="GO" id="GO:0005886">
    <property type="term" value="C:plasma membrane"/>
    <property type="evidence" value="ECO:0007669"/>
    <property type="project" value="UniProtKB-SubCell"/>
</dbReference>
<evidence type="ECO:0000256" key="5">
    <source>
        <dbReference type="ARBA" id="ARBA00022989"/>
    </source>
</evidence>
<dbReference type="OrthoDB" id="9759295at2"/>
<dbReference type="InterPro" id="IPR027417">
    <property type="entry name" value="P-loop_NTPase"/>
</dbReference>
<dbReference type="eggNOG" id="COG3505">
    <property type="taxonomic scope" value="Bacteria"/>
</dbReference>
<keyword evidence="6" id="KW-0472">Membrane</keyword>
<accession>A0A062VGX4</accession>
<dbReference type="InterPro" id="IPR051539">
    <property type="entry name" value="T4SS-coupling_protein"/>
</dbReference>
<keyword evidence="10" id="KW-1185">Reference proteome</keyword>
<dbReference type="EMBL" id="ARYM01000004">
    <property type="protein sequence ID" value="KCZ99683.1"/>
    <property type="molecule type" value="Genomic_DNA"/>
</dbReference>
<protein>
    <submittedName>
        <fullName evidence="9">Conjugal transfer protein TraG</fullName>
    </submittedName>
</protein>
<evidence type="ECO:0000256" key="2">
    <source>
        <dbReference type="ARBA" id="ARBA00008806"/>
    </source>
</evidence>
<feature type="chain" id="PRO_5001615201" evidence="8">
    <location>
        <begin position="21"/>
        <end position="656"/>
    </location>
</feature>
<proteinExistence type="inferred from homology"/>
<reference evidence="9 10" key="1">
    <citation type="journal article" date="2014" name="Antonie Van Leeuwenhoek">
        <title>Hyphomonas beringensis sp. nov. and Hyphomonas chukchiensis sp. nov., isolated from surface seawater of the Bering Sea and Chukchi Sea.</title>
        <authorList>
            <person name="Li C."/>
            <person name="Lai Q."/>
            <person name="Li G."/>
            <person name="Dong C."/>
            <person name="Wang J."/>
            <person name="Liao Y."/>
            <person name="Shao Z."/>
        </authorList>
    </citation>
    <scope>NUCLEOTIDE SEQUENCE [LARGE SCALE GENOMIC DNA]</scope>
    <source>
        <strain evidence="9 10">PS728</strain>
    </source>
</reference>
<evidence type="ECO:0000256" key="3">
    <source>
        <dbReference type="ARBA" id="ARBA00022475"/>
    </source>
</evidence>
<dbReference type="Pfam" id="PF02534">
    <property type="entry name" value="T4SS-DNA_transf"/>
    <property type="match status" value="1"/>
</dbReference>
<evidence type="ECO:0000256" key="1">
    <source>
        <dbReference type="ARBA" id="ARBA00004651"/>
    </source>
</evidence>